<organism evidence="1 2">
    <name type="scientific">Colletotrichum scovillei</name>
    <dbReference type="NCBI Taxonomy" id="1209932"/>
    <lineage>
        <taxon>Eukaryota</taxon>
        <taxon>Fungi</taxon>
        <taxon>Dikarya</taxon>
        <taxon>Ascomycota</taxon>
        <taxon>Pezizomycotina</taxon>
        <taxon>Sordariomycetes</taxon>
        <taxon>Hypocreomycetidae</taxon>
        <taxon>Glomerellales</taxon>
        <taxon>Glomerellaceae</taxon>
        <taxon>Colletotrichum</taxon>
        <taxon>Colletotrichum acutatum species complex</taxon>
    </lineage>
</organism>
<dbReference type="EMBL" id="JAESDN010000009">
    <property type="protein sequence ID" value="KAG7045251.1"/>
    <property type="molecule type" value="Genomic_DNA"/>
</dbReference>
<protein>
    <submittedName>
        <fullName evidence="1">Uncharacterized protein</fullName>
    </submittedName>
</protein>
<reference evidence="1" key="1">
    <citation type="submission" date="2021-05" db="EMBL/GenBank/DDBJ databases">
        <title>Comparative genomics of three Colletotrichum scovillei strains and genetic complementation revealed genes involved fungal growth and virulence on chili pepper.</title>
        <authorList>
            <person name="Hsieh D.-K."/>
            <person name="Chuang S.-C."/>
            <person name="Chen C.-Y."/>
            <person name="Chao Y.-T."/>
            <person name="Lu M.-Y.J."/>
            <person name="Lee M.-H."/>
            <person name="Shih M.-C."/>
        </authorList>
    </citation>
    <scope>NUCLEOTIDE SEQUENCE</scope>
    <source>
        <strain evidence="1">Coll-153</strain>
    </source>
</reference>
<keyword evidence="2" id="KW-1185">Reference proteome</keyword>
<proteinExistence type="predicted"/>
<evidence type="ECO:0000313" key="1">
    <source>
        <dbReference type="EMBL" id="KAG7045251.1"/>
    </source>
</evidence>
<name>A0A9P7U7R1_9PEZI</name>
<gene>
    <name evidence="1" type="ORF">JMJ77_009336</name>
</gene>
<dbReference type="AlphaFoldDB" id="A0A9P7U7R1"/>
<comment type="caution">
    <text evidence="1">The sequence shown here is derived from an EMBL/GenBank/DDBJ whole genome shotgun (WGS) entry which is preliminary data.</text>
</comment>
<accession>A0A9P7U7R1</accession>
<sequence length="65" mass="7347">MQKSPGKSPKKPDIGHLICHETFERHRHLGANSVGSELSLVRLGTIPPHLSLHYLYLYYDADANH</sequence>
<evidence type="ECO:0000313" key="2">
    <source>
        <dbReference type="Proteomes" id="UP000699042"/>
    </source>
</evidence>
<dbReference type="Proteomes" id="UP000699042">
    <property type="component" value="Unassembled WGS sequence"/>
</dbReference>